<evidence type="ECO:0000256" key="1">
    <source>
        <dbReference type="SAM" id="MobiDB-lite"/>
    </source>
</evidence>
<feature type="region of interest" description="Disordered" evidence="1">
    <location>
        <begin position="1"/>
        <end position="86"/>
    </location>
</feature>
<feature type="region of interest" description="Disordered" evidence="1">
    <location>
        <begin position="127"/>
        <end position="215"/>
    </location>
</feature>
<dbReference type="PANTHER" id="PTHR35872:SF1">
    <property type="entry name" value="ALPHA-L-RHAMNOSIDASE C"/>
    <property type="match status" value="1"/>
</dbReference>
<accession>A0A6A6NVL6</accession>
<name>A0A6A6NVL6_9PEZI</name>
<evidence type="ECO:0000256" key="2">
    <source>
        <dbReference type="SAM" id="Phobius"/>
    </source>
</evidence>
<feature type="compositionally biased region" description="Basic and acidic residues" evidence="1">
    <location>
        <begin position="137"/>
        <end position="147"/>
    </location>
</feature>
<dbReference type="OrthoDB" id="6407410at2759"/>
<feature type="transmembrane region" description="Helical" evidence="2">
    <location>
        <begin position="406"/>
        <end position="426"/>
    </location>
</feature>
<dbReference type="Pfam" id="PF11204">
    <property type="entry name" value="DUF2985"/>
    <property type="match status" value="1"/>
</dbReference>
<dbReference type="InterPro" id="IPR021369">
    <property type="entry name" value="DUF2985"/>
</dbReference>
<dbReference type="Proteomes" id="UP000799766">
    <property type="component" value="Unassembled WGS sequence"/>
</dbReference>
<keyword evidence="4" id="KW-1185">Reference proteome</keyword>
<feature type="compositionally biased region" description="Low complexity" evidence="1">
    <location>
        <begin position="59"/>
        <end position="86"/>
    </location>
</feature>
<feature type="region of interest" description="Disordered" evidence="1">
    <location>
        <begin position="355"/>
        <end position="376"/>
    </location>
</feature>
<protein>
    <submittedName>
        <fullName evidence="3">Uncharacterized protein</fullName>
    </submittedName>
</protein>
<keyword evidence="2" id="KW-1133">Transmembrane helix</keyword>
<dbReference type="PANTHER" id="PTHR35872">
    <property type="entry name" value="INTEGRAL MEMBRANE PROTEIN (AFU_ORTHOLOGUE AFUA_5G07110)"/>
    <property type="match status" value="1"/>
</dbReference>
<feature type="transmembrane region" description="Helical" evidence="2">
    <location>
        <begin position="438"/>
        <end position="458"/>
    </location>
</feature>
<organism evidence="3 4">
    <name type="scientific">Lineolata rhizophorae</name>
    <dbReference type="NCBI Taxonomy" id="578093"/>
    <lineage>
        <taxon>Eukaryota</taxon>
        <taxon>Fungi</taxon>
        <taxon>Dikarya</taxon>
        <taxon>Ascomycota</taxon>
        <taxon>Pezizomycotina</taxon>
        <taxon>Dothideomycetes</taxon>
        <taxon>Dothideomycetes incertae sedis</taxon>
        <taxon>Lineolatales</taxon>
        <taxon>Lineolataceae</taxon>
        <taxon>Lineolata</taxon>
    </lineage>
</organism>
<reference evidence="3" key="1">
    <citation type="journal article" date="2020" name="Stud. Mycol.">
        <title>101 Dothideomycetes genomes: a test case for predicting lifestyles and emergence of pathogens.</title>
        <authorList>
            <person name="Haridas S."/>
            <person name="Albert R."/>
            <person name="Binder M."/>
            <person name="Bloem J."/>
            <person name="Labutti K."/>
            <person name="Salamov A."/>
            <person name="Andreopoulos B."/>
            <person name="Baker S."/>
            <person name="Barry K."/>
            <person name="Bills G."/>
            <person name="Bluhm B."/>
            <person name="Cannon C."/>
            <person name="Castanera R."/>
            <person name="Culley D."/>
            <person name="Daum C."/>
            <person name="Ezra D."/>
            <person name="Gonzalez J."/>
            <person name="Henrissat B."/>
            <person name="Kuo A."/>
            <person name="Liang C."/>
            <person name="Lipzen A."/>
            <person name="Lutzoni F."/>
            <person name="Magnuson J."/>
            <person name="Mondo S."/>
            <person name="Nolan M."/>
            <person name="Ohm R."/>
            <person name="Pangilinan J."/>
            <person name="Park H.-J."/>
            <person name="Ramirez L."/>
            <person name="Alfaro M."/>
            <person name="Sun H."/>
            <person name="Tritt A."/>
            <person name="Yoshinaga Y."/>
            <person name="Zwiers L.-H."/>
            <person name="Turgeon B."/>
            <person name="Goodwin S."/>
            <person name="Spatafora J."/>
            <person name="Crous P."/>
            <person name="Grigoriev I."/>
        </authorList>
    </citation>
    <scope>NUCLEOTIDE SEQUENCE</scope>
    <source>
        <strain evidence="3">ATCC 16933</strain>
    </source>
</reference>
<feature type="transmembrane region" description="Helical" evidence="2">
    <location>
        <begin position="232"/>
        <end position="262"/>
    </location>
</feature>
<keyword evidence="2" id="KW-0812">Transmembrane</keyword>
<sequence length="521" mass="55656">MAGLSTIPSGAPGPANEDNENVAPSQQPPVAARSRGTTTTSTPAAHAAGSRDSSPEPSFTPTRVRRSSTVVSAASAASDIAAAGSRRLRSASLRLVESDAPLGMWAATGAAASKAPGLGDIRRGSFAREGWSGEGQLGERERERRASGGEASAEAEGRRRWRRRTSSGETRSGDGQGSGWRARRLSGRSGSSAAADAPVQPSVTSGTPNADGYIPPPKLPWTSSTAIGLRAFWRWFLTPLGFAITVYGLNVVAWGGMLFLLLCNAAPAMCHPTCDDINSPRRIWIEIDSQILNALFCVTGFGLVPWRVRDWFWWGVYRVGLMGRSREKRMVGLRRLAGIHRGWFRLPGSDELGPGPTATPEIAGVPPPPPEAEDDRAALPIPASKAPDPPLTGVRAPPTAPWKMDFVVWCNMGNTFLQAVLSAFMWGFDRYERPSWSTGLFVCLACIAAGMGGIMMFVEGKKVKKIEGVPPNPEVVAKLAERAVDLEAQQAREKNEVVDGGKKRGLRARLAVVKSGESKVQ</sequence>
<dbReference type="AlphaFoldDB" id="A0A6A6NVL6"/>
<keyword evidence="2" id="KW-0472">Membrane</keyword>
<dbReference type="EMBL" id="MU001685">
    <property type="protein sequence ID" value="KAF2455776.1"/>
    <property type="molecule type" value="Genomic_DNA"/>
</dbReference>
<gene>
    <name evidence="3" type="ORF">BDY21DRAFT_289005</name>
</gene>
<evidence type="ECO:0000313" key="4">
    <source>
        <dbReference type="Proteomes" id="UP000799766"/>
    </source>
</evidence>
<evidence type="ECO:0000313" key="3">
    <source>
        <dbReference type="EMBL" id="KAF2455776.1"/>
    </source>
</evidence>
<feature type="compositionally biased region" description="Low complexity" evidence="1">
    <location>
        <begin position="31"/>
        <end position="50"/>
    </location>
</feature>
<proteinExistence type="predicted"/>